<feature type="region of interest" description="Disordered" evidence="2">
    <location>
        <begin position="234"/>
        <end position="290"/>
    </location>
</feature>
<sequence length="382" mass="42319">MSNLPPPFVPKGGIRPRGPRGGPRGGARGGPRGGPRGGGQFNNNNLRGGYAGHQGFAPNGYGQAQMPQGGGYFDPFGNWILNQPFHAYNNNSNGYPPHQPRNNQWRNDQQSEIPADDATVSLASLKTKYNKTQGQLLAMKDEMEELKTENQRLIQENAELRERSGNLIRNVTDFGQMMKELEAKNKLLKAQLDRARGKEVVGVEEGGVKLRKVVAVEDEVDGLLIKGHVSGKIQSEERDGGSATLVPTKQREKGAMKSSSEAMKALVETGSTNETENETNEDDDAGVTEEEVEEEVVLEETEIDFTLAVTANAEDEIDWDYDELDEVEEAVVPEIKAEEVKTKKRKVSEDRDAGVIEKRRKVSENREANVVEKKPRRARNRK</sequence>
<evidence type="ECO:0000313" key="6">
    <source>
        <dbReference type="Proteomes" id="UP000447873"/>
    </source>
</evidence>
<dbReference type="Proteomes" id="UP000433883">
    <property type="component" value="Unassembled WGS sequence"/>
</dbReference>
<feature type="region of interest" description="Disordered" evidence="2">
    <location>
        <begin position="1"/>
        <end position="63"/>
    </location>
</feature>
<evidence type="ECO:0000256" key="2">
    <source>
        <dbReference type="SAM" id="MobiDB-lite"/>
    </source>
</evidence>
<feature type="compositionally biased region" description="Gly residues" evidence="2">
    <location>
        <begin position="19"/>
        <end position="40"/>
    </location>
</feature>
<dbReference type="AlphaFoldDB" id="A0A8H3UXF2"/>
<reference evidence="4 5" key="1">
    <citation type="submission" date="2019-11" db="EMBL/GenBank/DDBJ databases">
        <title>Venturia inaequalis Genome Resource.</title>
        <authorList>
            <person name="Lichtner F.J."/>
        </authorList>
    </citation>
    <scope>NUCLEOTIDE SEQUENCE [LARGE SCALE GENOMIC DNA]</scope>
    <source>
        <strain evidence="3 6">120213</strain>
        <strain evidence="4">Bline_iso_100314</strain>
    </source>
</reference>
<dbReference type="EMBL" id="WNWQ01000136">
    <property type="protein sequence ID" value="KAE9977227.1"/>
    <property type="molecule type" value="Genomic_DNA"/>
</dbReference>
<feature type="region of interest" description="Disordered" evidence="2">
    <location>
        <begin position="90"/>
        <end position="109"/>
    </location>
</feature>
<organism evidence="4 5">
    <name type="scientific">Venturia inaequalis</name>
    <name type="common">Apple scab fungus</name>
    <dbReference type="NCBI Taxonomy" id="5025"/>
    <lineage>
        <taxon>Eukaryota</taxon>
        <taxon>Fungi</taxon>
        <taxon>Dikarya</taxon>
        <taxon>Ascomycota</taxon>
        <taxon>Pezizomycotina</taxon>
        <taxon>Dothideomycetes</taxon>
        <taxon>Pleosporomycetidae</taxon>
        <taxon>Venturiales</taxon>
        <taxon>Venturiaceae</taxon>
        <taxon>Venturia</taxon>
    </lineage>
</organism>
<evidence type="ECO:0000313" key="4">
    <source>
        <dbReference type="EMBL" id="KAE9977227.1"/>
    </source>
</evidence>
<evidence type="ECO:0000313" key="5">
    <source>
        <dbReference type="Proteomes" id="UP000433883"/>
    </source>
</evidence>
<protein>
    <submittedName>
        <fullName evidence="4">Uncharacterized protein</fullName>
    </submittedName>
</protein>
<feature type="compositionally biased region" description="Acidic residues" evidence="2">
    <location>
        <begin position="275"/>
        <end position="290"/>
    </location>
</feature>
<dbReference type="Proteomes" id="UP000447873">
    <property type="component" value="Unassembled WGS sequence"/>
</dbReference>
<feature type="region of interest" description="Disordered" evidence="2">
    <location>
        <begin position="342"/>
        <end position="382"/>
    </location>
</feature>
<keyword evidence="1" id="KW-0175">Coiled coil</keyword>
<feature type="compositionally biased region" description="Basic and acidic residues" evidence="2">
    <location>
        <begin position="342"/>
        <end position="373"/>
    </location>
</feature>
<name>A0A8H3UXF2_VENIN</name>
<proteinExistence type="predicted"/>
<dbReference type="EMBL" id="WNWS01000318">
    <property type="protein sequence ID" value="KAE9970831.1"/>
    <property type="molecule type" value="Genomic_DNA"/>
</dbReference>
<evidence type="ECO:0000256" key="1">
    <source>
        <dbReference type="SAM" id="Coils"/>
    </source>
</evidence>
<feature type="coiled-coil region" evidence="1">
    <location>
        <begin position="122"/>
        <end position="198"/>
    </location>
</feature>
<comment type="caution">
    <text evidence="4">The sequence shown here is derived from an EMBL/GenBank/DDBJ whole genome shotgun (WGS) entry which is preliminary data.</text>
</comment>
<gene>
    <name evidence="4" type="ORF">BLS_001558</name>
    <name evidence="3" type="ORF">EG328_006011</name>
</gene>
<evidence type="ECO:0000313" key="3">
    <source>
        <dbReference type="EMBL" id="KAE9970831.1"/>
    </source>
</evidence>
<accession>A0A8H3UXF2</accession>